<organism evidence="21 22">
    <name type="scientific">Penicillium digitatum (strain PHI26 / CECT 20796)</name>
    <name type="common">Green mold</name>
    <dbReference type="NCBI Taxonomy" id="1170229"/>
    <lineage>
        <taxon>Eukaryota</taxon>
        <taxon>Fungi</taxon>
        <taxon>Dikarya</taxon>
        <taxon>Ascomycota</taxon>
        <taxon>Pezizomycotina</taxon>
        <taxon>Eurotiomycetes</taxon>
        <taxon>Eurotiomycetidae</taxon>
        <taxon>Eurotiales</taxon>
        <taxon>Aspergillaceae</taxon>
        <taxon>Penicillium</taxon>
    </lineage>
</organism>
<keyword evidence="3" id="KW-1003">Cell membrane</keyword>
<dbReference type="SUPFAM" id="SSF49899">
    <property type="entry name" value="Concanavalin A-like lectins/glucanases"/>
    <property type="match status" value="1"/>
</dbReference>
<dbReference type="GO" id="GO:0016757">
    <property type="term" value="F:glycosyltransferase activity"/>
    <property type="evidence" value="ECO:0007669"/>
    <property type="project" value="UniProtKB-KW"/>
</dbReference>
<dbReference type="Pfam" id="PF00722">
    <property type="entry name" value="Glyco_hydro_16"/>
    <property type="match status" value="1"/>
</dbReference>
<feature type="disulfide bond" evidence="17">
    <location>
        <begin position="27"/>
        <end position="34"/>
    </location>
</feature>
<dbReference type="GO" id="GO:0031505">
    <property type="term" value="P:fungal-type cell wall organization"/>
    <property type="evidence" value="ECO:0007669"/>
    <property type="project" value="TreeGrafter"/>
</dbReference>
<comment type="caution">
    <text evidence="21">The sequence shown here is derived from an EMBL/GenBank/DDBJ whole genome shotgun (WGS) entry which is preliminary data.</text>
</comment>
<feature type="signal peptide" evidence="19">
    <location>
        <begin position="1"/>
        <end position="21"/>
    </location>
</feature>
<comment type="similarity">
    <text evidence="14">Belongs to the glycosyl hydrolase 16 family. CRH1 subfamily.</text>
</comment>
<evidence type="ECO:0000256" key="11">
    <source>
        <dbReference type="ARBA" id="ARBA00023288"/>
    </source>
</evidence>
<keyword evidence="11" id="KW-0449">Lipoprotein</keyword>
<evidence type="ECO:0000313" key="22">
    <source>
        <dbReference type="Proteomes" id="UP000009882"/>
    </source>
</evidence>
<dbReference type="GO" id="GO:0008843">
    <property type="term" value="F:endochitinase activity"/>
    <property type="evidence" value="ECO:0007669"/>
    <property type="project" value="UniProtKB-EC"/>
</dbReference>
<keyword evidence="8 15" id="KW-0378">Hydrolase</keyword>
<dbReference type="InterPro" id="IPR017168">
    <property type="entry name" value="CHR-like"/>
</dbReference>
<feature type="active site" description="Proton donor" evidence="16">
    <location>
        <position position="125"/>
    </location>
</feature>
<keyword evidence="4" id="KW-0336">GPI-anchor</keyword>
<dbReference type="GO" id="GO:0009277">
    <property type="term" value="C:fungal-type cell wall"/>
    <property type="evidence" value="ECO:0007669"/>
    <property type="project" value="TreeGrafter"/>
</dbReference>
<keyword evidence="10" id="KW-0325">Glycoprotein</keyword>
<dbReference type="HOGENOM" id="CLU_027506_3_2_1"/>
<feature type="chain" id="PRO_5003929372" description="Crh-like protein" evidence="19">
    <location>
        <begin position="22"/>
        <end position="461"/>
    </location>
</feature>
<keyword evidence="12 21" id="KW-0326">Glycosidase</keyword>
<dbReference type="CDD" id="cd02183">
    <property type="entry name" value="GH16_fungal_CRH1_transglycosylase"/>
    <property type="match status" value="1"/>
</dbReference>
<evidence type="ECO:0000256" key="4">
    <source>
        <dbReference type="ARBA" id="ARBA00022622"/>
    </source>
</evidence>
<dbReference type="InParanoid" id="K9GCH2"/>
<gene>
    <name evidence="21" type="ORF">PDIG_06820</name>
</gene>
<dbReference type="EC" id="3.2.-.-" evidence="15"/>
<dbReference type="Gene3D" id="2.60.120.200">
    <property type="match status" value="1"/>
</dbReference>
<dbReference type="InterPro" id="IPR013320">
    <property type="entry name" value="ConA-like_dom_sf"/>
</dbReference>
<feature type="region of interest" description="Disordered" evidence="18">
    <location>
        <begin position="372"/>
        <end position="430"/>
    </location>
</feature>
<dbReference type="PIRSF" id="PIRSF037299">
    <property type="entry name" value="Glycosidase_CRH1_prd"/>
    <property type="match status" value="1"/>
</dbReference>
<dbReference type="InterPro" id="IPR000757">
    <property type="entry name" value="Beta-glucanase-like"/>
</dbReference>
<evidence type="ECO:0000256" key="10">
    <source>
        <dbReference type="ARBA" id="ARBA00023180"/>
    </source>
</evidence>
<dbReference type="PROSITE" id="PS51762">
    <property type="entry name" value="GH16_2"/>
    <property type="match status" value="1"/>
</dbReference>
<evidence type="ECO:0000256" key="14">
    <source>
        <dbReference type="ARBA" id="ARBA00038074"/>
    </source>
</evidence>
<dbReference type="AlphaFoldDB" id="K9GCH2"/>
<keyword evidence="5" id="KW-0328">Glycosyltransferase</keyword>
<evidence type="ECO:0000256" key="18">
    <source>
        <dbReference type="SAM" id="MobiDB-lite"/>
    </source>
</evidence>
<dbReference type="PANTHER" id="PTHR10963">
    <property type="entry name" value="GLYCOSYL HYDROLASE-RELATED"/>
    <property type="match status" value="1"/>
</dbReference>
<accession>K9GCH2</accession>
<name>K9GCH2_PEND2</name>
<dbReference type="InterPro" id="IPR050546">
    <property type="entry name" value="Glycosyl_Hydrlase_16"/>
</dbReference>
<proteinExistence type="inferred from homology"/>
<evidence type="ECO:0000256" key="1">
    <source>
        <dbReference type="ARBA" id="ARBA00000822"/>
    </source>
</evidence>
<evidence type="ECO:0000259" key="20">
    <source>
        <dbReference type="PROSITE" id="PS51762"/>
    </source>
</evidence>
<evidence type="ECO:0000313" key="21">
    <source>
        <dbReference type="EMBL" id="EKV18809.1"/>
    </source>
</evidence>
<dbReference type="eggNOG" id="ENOG502QQ71">
    <property type="taxonomic scope" value="Eukaryota"/>
</dbReference>
<protein>
    <recommendedName>
        <fullName evidence="15">Crh-like protein</fullName>
        <ecNumber evidence="15">3.2.-.-</ecNumber>
    </recommendedName>
</protein>
<feature type="region of interest" description="Disordered" evidence="18">
    <location>
        <begin position="282"/>
        <end position="353"/>
    </location>
</feature>
<evidence type="ECO:0000256" key="17">
    <source>
        <dbReference type="PIRSR" id="PIRSR037299-2"/>
    </source>
</evidence>
<keyword evidence="9 15" id="KW-0472">Membrane</keyword>
<dbReference type="OrthoDB" id="4781at2759"/>
<feature type="domain" description="GH16" evidence="20">
    <location>
        <begin position="23"/>
        <end position="232"/>
    </location>
</feature>
<evidence type="ECO:0000256" key="5">
    <source>
        <dbReference type="ARBA" id="ARBA00022676"/>
    </source>
</evidence>
<evidence type="ECO:0000256" key="13">
    <source>
        <dbReference type="ARBA" id="ARBA00023316"/>
    </source>
</evidence>
<keyword evidence="7 19" id="KW-0732">Signal</keyword>
<evidence type="ECO:0000256" key="2">
    <source>
        <dbReference type="ARBA" id="ARBA00004609"/>
    </source>
</evidence>
<dbReference type="Proteomes" id="UP000009882">
    <property type="component" value="Unassembled WGS sequence"/>
</dbReference>
<evidence type="ECO:0000256" key="6">
    <source>
        <dbReference type="ARBA" id="ARBA00022679"/>
    </source>
</evidence>
<keyword evidence="22" id="KW-1185">Reference proteome</keyword>
<evidence type="ECO:0000256" key="3">
    <source>
        <dbReference type="ARBA" id="ARBA00022475"/>
    </source>
</evidence>
<dbReference type="GO" id="GO:0005886">
    <property type="term" value="C:plasma membrane"/>
    <property type="evidence" value="ECO:0007669"/>
    <property type="project" value="UniProtKB-SubCell"/>
</dbReference>
<reference evidence="22" key="1">
    <citation type="journal article" date="2012" name="BMC Genomics">
        <title>Genome sequence of the necrotrophic fungus Penicillium digitatum, the main postharvest pathogen of citrus.</title>
        <authorList>
            <person name="Marcet-Houben M."/>
            <person name="Ballester A.-R."/>
            <person name="de la Fuente B."/>
            <person name="Harries E."/>
            <person name="Marcos J.F."/>
            <person name="Gonzalez-Candelas L."/>
            <person name="Gabaldon T."/>
        </authorList>
    </citation>
    <scope>NUCLEOTIDE SEQUENCE [LARGE SCALE GENOMIC DNA]</scope>
    <source>
        <strain evidence="22">PHI26 / CECT 20796</strain>
    </source>
</reference>
<comment type="catalytic activity">
    <reaction evidence="1">
        <text>Random endo-hydrolysis of N-acetyl-beta-D-glucosaminide (1-&gt;4)-beta-linkages in chitin and chitodextrins.</text>
        <dbReference type="EC" id="3.2.1.14"/>
    </reaction>
</comment>
<dbReference type="OMA" id="QTPMNIH"/>
<feature type="active site" description="Nucleophile" evidence="16">
    <location>
        <position position="121"/>
    </location>
</feature>
<dbReference type="EMBL" id="AKCT01000031">
    <property type="protein sequence ID" value="EKV18809.1"/>
    <property type="molecule type" value="Genomic_DNA"/>
</dbReference>
<dbReference type="STRING" id="1170229.K9GCH2"/>
<evidence type="ECO:0000256" key="15">
    <source>
        <dbReference type="PIRNR" id="PIRNR037299"/>
    </source>
</evidence>
<evidence type="ECO:0000256" key="7">
    <source>
        <dbReference type="ARBA" id="ARBA00022729"/>
    </source>
</evidence>
<comment type="subcellular location">
    <subcellularLocation>
        <location evidence="2">Cell membrane</location>
        <topology evidence="2">Lipid-anchor</topology>
        <topology evidence="2">GPI-anchor</topology>
    </subcellularLocation>
</comment>
<dbReference type="PANTHER" id="PTHR10963:SF27">
    <property type="entry name" value="GLYCOSIDASE-RELATED"/>
    <property type="match status" value="1"/>
</dbReference>
<keyword evidence="13" id="KW-0961">Cell wall biogenesis/degradation</keyword>
<evidence type="ECO:0000256" key="19">
    <source>
        <dbReference type="SAM" id="SignalP"/>
    </source>
</evidence>
<sequence>MPSVMKFAAAALAVAAPLVSAQTYSECNPMERSCPPNKGLTESNLHFDFTQASSLDQWKISGGSVPTGPNGAEFTINKEGDAPTLVSDFYFFYGELSIEMKTSPGQGIVSSAFLQSDDKDEVDWEALGGKANTIETNYFGKGDTTTYDRETYVPVTSPDESFHTYTVQWSKDTVNWLIDGANVRTLNYNDAQGGARFPQTPMNIHVGIWAGGAPTNGQGTIDWAGGLTDYSKGPYSMYIKSISVKNTNPAESYTWSDMSGSAESIQFTGSNVVSSRGTSSVAATSSTSEAPISSSTKAPSATENTPTTESTSTESTFIESTSTESTSTESTSTESTSAPATTLATKTSSSSSAQYTAESTAVSGSGAASAASVASSGVSPSGSSSSGFRSSPSPSSGSSSESGSSGSVSNTETGSTAPSGSGSLTSASASASPSFNAAASVAASYLGPVSLLGLVTALLQL</sequence>
<evidence type="ECO:0000256" key="16">
    <source>
        <dbReference type="PIRSR" id="PIRSR037299-1"/>
    </source>
</evidence>
<dbReference type="GO" id="GO:0098552">
    <property type="term" value="C:side of membrane"/>
    <property type="evidence" value="ECO:0007669"/>
    <property type="project" value="UniProtKB-KW"/>
</dbReference>
<dbReference type="GO" id="GO:0005975">
    <property type="term" value="P:carbohydrate metabolic process"/>
    <property type="evidence" value="ECO:0007669"/>
    <property type="project" value="InterPro"/>
</dbReference>
<keyword evidence="6" id="KW-0808">Transferase</keyword>
<evidence type="ECO:0000256" key="9">
    <source>
        <dbReference type="ARBA" id="ARBA00023136"/>
    </source>
</evidence>
<keyword evidence="17" id="KW-1015">Disulfide bond</keyword>
<evidence type="ECO:0000256" key="12">
    <source>
        <dbReference type="ARBA" id="ARBA00023295"/>
    </source>
</evidence>
<evidence type="ECO:0000256" key="8">
    <source>
        <dbReference type="ARBA" id="ARBA00022801"/>
    </source>
</evidence>